<reference evidence="3" key="1">
    <citation type="journal article" date="2019" name="Int. J. Syst. Evol. Microbiol.">
        <title>The Global Catalogue of Microorganisms (GCM) 10K type strain sequencing project: providing services to taxonomists for standard genome sequencing and annotation.</title>
        <authorList>
            <consortium name="The Broad Institute Genomics Platform"/>
            <consortium name="The Broad Institute Genome Sequencing Center for Infectious Disease"/>
            <person name="Wu L."/>
            <person name="Ma J."/>
        </authorList>
    </citation>
    <scope>NUCLEOTIDE SEQUENCE [LARGE SCALE GENOMIC DNA]</scope>
    <source>
        <strain evidence="3">CGMCC 1.15480</strain>
    </source>
</reference>
<sequence>MAQARPPAAPSAAAPTVVPAADTDFSFAVYPDTQQEVFSTGTFIGRTNWLIANRKALDLRFVLHTGDVVNWGDKAPAQFTIASAAMAPLEKAGIPYELTIGNHDTAAVCPGGGGCPGKDVRVTVRDTTAFNRYFPTTRFPGAGFFEKGKVDNSYRTFDAGGLKWLVINLELWARPAAIEWARSVVATHPRHNVIVQTHSYLKADGGISGSAGYGYSSPSYLWNRLIRQYANIRFVFSGHTGQSAYRTDVGNHGNKIVSMLGTFHSNTTNPVRIVTVHTAVGTVGTRVYGPKGNVSFPYNASFTGMKYVK</sequence>
<feature type="domain" description="Calcineurin-like phosphoesterase" evidence="1">
    <location>
        <begin position="54"/>
        <end position="240"/>
    </location>
</feature>
<dbReference type="EMBL" id="BMJI01000001">
    <property type="protein sequence ID" value="GGC77694.1"/>
    <property type="molecule type" value="Genomic_DNA"/>
</dbReference>
<keyword evidence="3" id="KW-1185">Reference proteome</keyword>
<evidence type="ECO:0000313" key="2">
    <source>
        <dbReference type="EMBL" id="GGC77694.1"/>
    </source>
</evidence>
<dbReference type="InterPro" id="IPR029052">
    <property type="entry name" value="Metallo-depent_PP-like"/>
</dbReference>
<dbReference type="InterPro" id="IPR051918">
    <property type="entry name" value="STPP_CPPED1"/>
</dbReference>
<dbReference type="PANTHER" id="PTHR43143">
    <property type="entry name" value="METALLOPHOSPHOESTERASE, CALCINEURIN SUPERFAMILY"/>
    <property type="match status" value="1"/>
</dbReference>
<dbReference type="Proteomes" id="UP000597761">
    <property type="component" value="Unassembled WGS sequence"/>
</dbReference>
<dbReference type="SUPFAM" id="SSF56300">
    <property type="entry name" value="Metallo-dependent phosphatases"/>
    <property type="match status" value="1"/>
</dbReference>
<dbReference type="InterPro" id="IPR004843">
    <property type="entry name" value="Calcineurin-like_PHP"/>
</dbReference>
<proteinExistence type="predicted"/>
<organism evidence="2 3">
    <name type="scientific">Tersicoccus solisilvae</name>
    <dbReference type="NCBI Taxonomy" id="1882339"/>
    <lineage>
        <taxon>Bacteria</taxon>
        <taxon>Bacillati</taxon>
        <taxon>Actinomycetota</taxon>
        <taxon>Actinomycetes</taxon>
        <taxon>Micrococcales</taxon>
        <taxon>Micrococcaceae</taxon>
        <taxon>Tersicoccus</taxon>
    </lineage>
</organism>
<dbReference type="PANTHER" id="PTHR43143:SF5">
    <property type="entry name" value="SECRETED PROTEIN"/>
    <property type="match status" value="1"/>
</dbReference>
<protein>
    <submittedName>
        <fullName evidence="2">Metallophosphatase</fullName>
    </submittedName>
</protein>
<evidence type="ECO:0000259" key="1">
    <source>
        <dbReference type="Pfam" id="PF00149"/>
    </source>
</evidence>
<dbReference type="Gene3D" id="3.60.21.10">
    <property type="match status" value="1"/>
</dbReference>
<name>A0ABQ1NHX6_9MICC</name>
<dbReference type="Pfam" id="PF00149">
    <property type="entry name" value="Metallophos"/>
    <property type="match status" value="1"/>
</dbReference>
<accession>A0ABQ1NHX6</accession>
<comment type="caution">
    <text evidence="2">The sequence shown here is derived from an EMBL/GenBank/DDBJ whole genome shotgun (WGS) entry which is preliminary data.</text>
</comment>
<evidence type="ECO:0000313" key="3">
    <source>
        <dbReference type="Proteomes" id="UP000597761"/>
    </source>
</evidence>
<gene>
    <name evidence="2" type="ORF">GCM10011512_00280</name>
</gene>